<feature type="compositionally biased region" description="Low complexity" evidence="15">
    <location>
        <begin position="1001"/>
        <end position="1011"/>
    </location>
</feature>
<keyword evidence="6 14" id="KW-0255">Endonuclease</keyword>
<name>A0AAV5GHT7_9BASI</name>
<dbReference type="InterPro" id="IPR010996">
    <property type="entry name" value="HHH_MUS81"/>
</dbReference>
<feature type="compositionally biased region" description="Basic and acidic residues" evidence="15">
    <location>
        <begin position="168"/>
        <end position="181"/>
    </location>
</feature>
<dbReference type="AlphaFoldDB" id="A0AAV5GHT7"/>
<comment type="subcellular location">
    <subcellularLocation>
        <location evidence="2 14">Nucleus</location>
    </subcellularLocation>
</comment>
<dbReference type="GO" id="GO:0048257">
    <property type="term" value="F:3'-flap endonuclease activity"/>
    <property type="evidence" value="ECO:0007669"/>
    <property type="project" value="TreeGrafter"/>
</dbReference>
<keyword evidence="4 14" id="KW-0540">Nuclease</keyword>
<organism evidence="17 18">
    <name type="scientific">Rhodotorula paludigena</name>
    <dbReference type="NCBI Taxonomy" id="86838"/>
    <lineage>
        <taxon>Eukaryota</taxon>
        <taxon>Fungi</taxon>
        <taxon>Dikarya</taxon>
        <taxon>Basidiomycota</taxon>
        <taxon>Pucciniomycotina</taxon>
        <taxon>Microbotryomycetes</taxon>
        <taxon>Sporidiobolales</taxon>
        <taxon>Sporidiobolaceae</taxon>
        <taxon>Rhodotorula</taxon>
    </lineage>
</organism>
<keyword evidence="12 14" id="KW-0539">Nucleus</keyword>
<gene>
    <name evidence="17" type="ORF">Rhopal_001888-T1</name>
</gene>
<dbReference type="GO" id="GO:0006308">
    <property type="term" value="P:DNA catabolic process"/>
    <property type="evidence" value="ECO:0007669"/>
    <property type="project" value="UniProtKB-UniRule"/>
</dbReference>
<dbReference type="CDD" id="cd21036">
    <property type="entry name" value="WH_MUS81"/>
    <property type="match status" value="1"/>
</dbReference>
<feature type="compositionally biased region" description="Basic and acidic residues" evidence="15">
    <location>
        <begin position="384"/>
        <end position="399"/>
    </location>
</feature>
<dbReference type="InterPro" id="IPR047417">
    <property type="entry name" value="WHD_MUS81"/>
</dbReference>
<feature type="region of interest" description="Disordered" evidence="15">
    <location>
        <begin position="544"/>
        <end position="580"/>
    </location>
</feature>
<feature type="compositionally biased region" description="Gly residues" evidence="15">
    <location>
        <begin position="422"/>
        <end position="434"/>
    </location>
</feature>
<evidence type="ECO:0000256" key="12">
    <source>
        <dbReference type="ARBA" id="ARBA00023242"/>
    </source>
</evidence>
<feature type="region of interest" description="Disordered" evidence="15">
    <location>
        <begin position="293"/>
        <end position="434"/>
    </location>
</feature>
<evidence type="ECO:0000256" key="2">
    <source>
        <dbReference type="ARBA" id="ARBA00004123"/>
    </source>
</evidence>
<keyword evidence="10 14" id="KW-0233">DNA recombination</keyword>
<evidence type="ECO:0000256" key="15">
    <source>
        <dbReference type="SAM" id="MobiDB-lite"/>
    </source>
</evidence>
<feature type="region of interest" description="Disordered" evidence="15">
    <location>
        <begin position="623"/>
        <end position="672"/>
    </location>
</feature>
<dbReference type="GO" id="GO:0046872">
    <property type="term" value="F:metal ion binding"/>
    <property type="evidence" value="ECO:0007669"/>
    <property type="project" value="UniProtKB-UniRule"/>
</dbReference>
<evidence type="ECO:0000256" key="3">
    <source>
        <dbReference type="ARBA" id="ARBA00010015"/>
    </source>
</evidence>
<dbReference type="PANTHER" id="PTHR13451:SF0">
    <property type="entry name" value="CROSSOVER JUNCTION ENDONUCLEASE MUS81"/>
    <property type="match status" value="1"/>
</dbReference>
<dbReference type="GO" id="GO:0048476">
    <property type="term" value="C:Holliday junction resolvase complex"/>
    <property type="evidence" value="ECO:0007669"/>
    <property type="project" value="UniProtKB-UniRule"/>
</dbReference>
<evidence type="ECO:0000259" key="16">
    <source>
        <dbReference type="SMART" id="SM00891"/>
    </source>
</evidence>
<evidence type="ECO:0000256" key="4">
    <source>
        <dbReference type="ARBA" id="ARBA00022722"/>
    </source>
</evidence>
<keyword evidence="7 14" id="KW-0227">DNA damage</keyword>
<dbReference type="SMART" id="SM00891">
    <property type="entry name" value="ERCC4"/>
    <property type="match status" value="1"/>
</dbReference>
<dbReference type="Pfam" id="PF14716">
    <property type="entry name" value="HHH_8"/>
    <property type="match status" value="1"/>
</dbReference>
<evidence type="ECO:0000256" key="13">
    <source>
        <dbReference type="ARBA" id="ARBA00023254"/>
    </source>
</evidence>
<evidence type="ECO:0000256" key="1">
    <source>
        <dbReference type="ARBA" id="ARBA00001946"/>
    </source>
</evidence>
<evidence type="ECO:0000256" key="14">
    <source>
        <dbReference type="RuleBase" id="RU369042"/>
    </source>
</evidence>
<dbReference type="InterPro" id="IPR036388">
    <property type="entry name" value="WH-like_DNA-bd_sf"/>
</dbReference>
<keyword evidence="18" id="KW-1185">Reference proteome</keyword>
<dbReference type="InterPro" id="IPR047416">
    <property type="entry name" value="XPF_nuclease_Mus81"/>
</dbReference>
<sequence>MPKVQPGNPDWAQWVADLASRSEERGEKSAQTYKRAAHSLKSCPITFTHPDETRQLKGIGPKIIDYIMDKLRAKCEQEGVPMPDRVGSPTRVRKAPAKKRVVAPEDDFDPREARRQRLTDADAVASGSRLAFNPHPDGHIFGQAASDDEGPEEDFHFGANGKGKGKGKAKEKAPPKPREYIPKKNSGAYAILLALYKHASFDERQAWRTKAQIIEDGEEYSTTPFETGTANRGGQIQGGQSFTYSAWSGMKTLQNKDLVESDNKRPAKFALTASGYALAEKLAPSASLALHVRQPSSSAGHPSSSGLGGGGVDAHPSSSGSFGGPQHQHRPFAGRGNILGGASSGPRPASTSGAVHASAPRRRVSTPPLDFGLGDEMEDDEPEFREQMRRAMELSRRESSALLTSEAGEASGRARAQRPPAGGSGGGGGGGGGGGAALDGRKAALGGYAARAAEKGAAPAMKNVDNAFGYFYLDEDNNRVLNRDEAEVSQTDDGADLLFRIEYRVAQDLHPIVRGLKKVEPLTRAAALPGGTTKSAYIRARVSNDTAPGFPKSSAGLASSSDKQARPSDPMSSLLGGYQAPEKRVKDAMYAPPPEVRRLGADASALAAQRGASSVRDVLSRFGATGSSSPAQPVAGPSTGGAGPRKTSNPNVRPTSNAPALSPSPKRARTSASTILADAPRTFGLTSSQNPLLVAYDPPPSMPHVARHPLDPVRDSTATTPFSSTPFTPIVWPAGSFKVFLVVDSREGTREHGKRVELCEKLEREGVRVAGKMMPLGDMLWVARRVDPVSGRATGGDDVVLDAIVERKRLDDLCTSILDGRYIGQKLRLKDSGITHRIYLIEKYDVAAQYEKFGKQIWTCKSQLQVNDGFYVHESANIADTLNYLKKRTQVMAELYESTNLHIIPDTHIDRTTYLSLQQHLRRTSPATSYHTSYASFCALNKPDAALTLRAQWASMIQRVSGVSAEKAVQFLSRWETPIQFFDEAKAHECEVEGENRRLDAAAGAPAGGAQPKKRGAPKRRKVEDFVLEELDDGSGTARGIKGKLGAKIWEVFMTSGKYAT</sequence>
<feature type="region of interest" description="Disordered" evidence="15">
    <location>
        <begin position="1000"/>
        <end position="1021"/>
    </location>
</feature>
<dbReference type="Pfam" id="PF21136">
    <property type="entry name" value="WHD_MUS81"/>
    <property type="match status" value="1"/>
</dbReference>
<feature type="compositionally biased region" description="Basic residues" evidence="15">
    <location>
        <begin position="1012"/>
        <end position="1021"/>
    </location>
</feature>
<reference evidence="17 18" key="1">
    <citation type="submission" date="2021-12" db="EMBL/GenBank/DDBJ databases">
        <title>High titer production of polyol ester of fatty acids by Rhodotorula paludigena BS15 towards product separation-free biomass refinery.</title>
        <authorList>
            <person name="Mano J."/>
            <person name="Ono H."/>
            <person name="Tanaka T."/>
            <person name="Naito K."/>
            <person name="Sushida H."/>
            <person name="Ike M."/>
            <person name="Tokuyasu K."/>
            <person name="Kitaoka M."/>
        </authorList>
    </citation>
    <scope>NUCLEOTIDE SEQUENCE [LARGE SCALE GENOMIC DNA]</scope>
    <source>
        <strain evidence="17 18">BS15</strain>
    </source>
</reference>
<keyword evidence="9 14" id="KW-0460">Magnesium</keyword>
<accession>A0AAV5GHT7</accession>
<dbReference type="GO" id="GO:0031573">
    <property type="term" value="P:mitotic intra-S DNA damage checkpoint signaling"/>
    <property type="evidence" value="ECO:0007669"/>
    <property type="project" value="TreeGrafter"/>
</dbReference>
<dbReference type="Gene3D" id="1.10.150.110">
    <property type="entry name" value="DNA polymerase beta, N-terminal domain-like"/>
    <property type="match status" value="1"/>
</dbReference>
<dbReference type="InterPro" id="IPR011335">
    <property type="entry name" value="Restrct_endonuc-II-like"/>
</dbReference>
<feature type="compositionally biased region" description="Low complexity" evidence="15">
    <location>
        <begin position="296"/>
        <end position="305"/>
    </location>
</feature>
<evidence type="ECO:0000256" key="6">
    <source>
        <dbReference type="ARBA" id="ARBA00022759"/>
    </source>
</evidence>
<evidence type="ECO:0000313" key="18">
    <source>
        <dbReference type="Proteomes" id="UP001342314"/>
    </source>
</evidence>
<evidence type="ECO:0000256" key="7">
    <source>
        <dbReference type="ARBA" id="ARBA00022763"/>
    </source>
</evidence>
<dbReference type="GO" id="GO:0003677">
    <property type="term" value="F:DNA binding"/>
    <property type="evidence" value="ECO:0007669"/>
    <property type="project" value="UniProtKB-UniRule"/>
</dbReference>
<dbReference type="Gene3D" id="3.40.50.10130">
    <property type="match status" value="1"/>
</dbReference>
<feature type="compositionally biased region" description="Polar residues" evidence="15">
    <location>
        <begin position="646"/>
        <end position="659"/>
    </location>
</feature>
<feature type="compositionally biased region" description="Acidic residues" evidence="15">
    <location>
        <begin position="373"/>
        <end position="383"/>
    </location>
</feature>
<feature type="compositionally biased region" description="Basic residues" evidence="15">
    <location>
        <begin position="91"/>
        <end position="101"/>
    </location>
</feature>
<comment type="similarity">
    <text evidence="3 14">Belongs to the XPF family.</text>
</comment>
<dbReference type="CDD" id="cd20074">
    <property type="entry name" value="XPF_nuclease_Mus81"/>
    <property type="match status" value="1"/>
</dbReference>
<dbReference type="GO" id="GO:0000727">
    <property type="term" value="P:double-strand break repair via break-induced replication"/>
    <property type="evidence" value="ECO:0007669"/>
    <property type="project" value="UniProtKB-UniRule"/>
</dbReference>
<keyword evidence="13" id="KW-0469">Meiosis</keyword>
<keyword evidence="11 14" id="KW-0234">DNA repair</keyword>
<feature type="region of interest" description="Disordered" evidence="15">
    <location>
        <begin position="79"/>
        <end position="117"/>
    </location>
</feature>
<dbReference type="InterPro" id="IPR027421">
    <property type="entry name" value="DNA_pol_lamdba_lyase_dom_sf"/>
</dbReference>
<feature type="region of interest" description="Disordered" evidence="15">
    <location>
        <begin position="143"/>
        <end position="181"/>
    </location>
</feature>
<feature type="domain" description="ERCC4" evidence="16">
    <location>
        <begin position="740"/>
        <end position="845"/>
    </location>
</feature>
<dbReference type="InterPro" id="IPR033309">
    <property type="entry name" value="Mus81"/>
</dbReference>
<keyword evidence="8 14" id="KW-0378">Hydrolase</keyword>
<dbReference type="Proteomes" id="UP001342314">
    <property type="component" value="Unassembled WGS sequence"/>
</dbReference>
<evidence type="ECO:0000256" key="11">
    <source>
        <dbReference type="ARBA" id="ARBA00023204"/>
    </source>
</evidence>
<evidence type="ECO:0000256" key="5">
    <source>
        <dbReference type="ARBA" id="ARBA00022723"/>
    </source>
</evidence>
<keyword evidence="5 14" id="KW-0479">Metal-binding</keyword>
<dbReference type="Gene3D" id="1.10.150.670">
    <property type="entry name" value="Crossover junction endonuclease EME1, DNA-binding domain"/>
    <property type="match status" value="1"/>
</dbReference>
<evidence type="ECO:0000313" key="17">
    <source>
        <dbReference type="EMBL" id="GJN88917.1"/>
    </source>
</evidence>
<evidence type="ECO:0000256" key="10">
    <source>
        <dbReference type="ARBA" id="ARBA00023172"/>
    </source>
</evidence>
<dbReference type="SUPFAM" id="SSF52980">
    <property type="entry name" value="Restriction endonuclease-like"/>
    <property type="match status" value="1"/>
</dbReference>
<dbReference type="GO" id="GO:0000712">
    <property type="term" value="P:resolution of meiotic recombination intermediates"/>
    <property type="evidence" value="ECO:0007669"/>
    <property type="project" value="TreeGrafter"/>
</dbReference>
<protein>
    <recommendedName>
        <fullName evidence="14">Crossover junction endonuclease MUS81</fullName>
        <ecNumber evidence="14">3.1.22.-</ecNumber>
    </recommendedName>
</protein>
<dbReference type="SUPFAM" id="SSF47802">
    <property type="entry name" value="DNA polymerase beta, N-terminal domain-like"/>
    <property type="match status" value="1"/>
</dbReference>
<comment type="caution">
    <text evidence="17">The sequence shown here is derived from an EMBL/GenBank/DDBJ whole genome shotgun (WGS) entry which is preliminary data.</text>
</comment>
<dbReference type="GO" id="GO:0008821">
    <property type="term" value="F:crossover junction DNA endonuclease activity"/>
    <property type="evidence" value="ECO:0007669"/>
    <property type="project" value="UniProtKB-UniRule"/>
</dbReference>
<evidence type="ECO:0000256" key="9">
    <source>
        <dbReference type="ARBA" id="ARBA00022842"/>
    </source>
</evidence>
<dbReference type="InterPro" id="IPR042530">
    <property type="entry name" value="EME1/EME2_C"/>
</dbReference>
<dbReference type="EMBL" id="BQKY01000004">
    <property type="protein sequence ID" value="GJN88917.1"/>
    <property type="molecule type" value="Genomic_DNA"/>
</dbReference>
<evidence type="ECO:0000256" key="8">
    <source>
        <dbReference type="ARBA" id="ARBA00022801"/>
    </source>
</evidence>
<comment type="subunit">
    <text evidence="14">Interacts with EME1.</text>
</comment>
<proteinExistence type="inferred from homology"/>
<dbReference type="InterPro" id="IPR006166">
    <property type="entry name" value="ERCC4_domain"/>
</dbReference>
<feature type="compositionally biased region" description="Low complexity" evidence="15">
    <location>
        <begin position="410"/>
        <end position="421"/>
    </location>
</feature>
<dbReference type="GO" id="GO:0005634">
    <property type="term" value="C:nucleus"/>
    <property type="evidence" value="ECO:0007669"/>
    <property type="project" value="UniProtKB-SubCell"/>
</dbReference>
<dbReference type="EC" id="3.1.22.-" evidence="14"/>
<dbReference type="PANTHER" id="PTHR13451">
    <property type="entry name" value="CLASS II CROSSOVER JUNCTION ENDONUCLEASE MUS81"/>
    <property type="match status" value="1"/>
</dbReference>
<dbReference type="Pfam" id="PF02732">
    <property type="entry name" value="ERCC4"/>
    <property type="match status" value="1"/>
</dbReference>
<comment type="cofactor">
    <cofactor evidence="1 14">
        <name>Mg(2+)</name>
        <dbReference type="ChEBI" id="CHEBI:18420"/>
    </cofactor>
</comment>
<dbReference type="Gene3D" id="1.10.10.10">
    <property type="entry name" value="Winged helix-like DNA-binding domain superfamily/Winged helix DNA-binding domain"/>
    <property type="match status" value="1"/>
</dbReference>
<comment type="function">
    <text evidence="14">Interacts with EME1 to form a DNA structure-specific endonuclease with substrate preference for branched DNA structures with a 5'-end at the branch nick. Typical substrates include 3'-flap structures, D-loops, replication forks and nicked Holliday junctions. May be required in mitosis for the processing of stalled or collapsed replication fork intermediates. May be required in meiosis for the repair of meiosis-specific double strand breaks subsequent to single-end invasion (SEI).</text>
</comment>